<gene>
    <name evidence="3" type="ORF">DGI_2190</name>
</gene>
<dbReference type="PROSITE" id="PS51831">
    <property type="entry name" value="HD"/>
    <property type="match status" value="1"/>
</dbReference>
<dbReference type="InterPro" id="IPR006675">
    <property type="entry name" value="HDIG_dom"/>
</dbReference>
<organism evidence="3 4">
    <name type="scientific">Megalodesulfovibrio gigas (strain ATCC 19364 / DSM 1382 / NCIMB 9332 / VKM B-1759)</name>
    <name type="common">Desulfovibrio gigas</name>
    <dbReference type="NCBI Taxonomy" id="1121448"/>
    <lineage>
        <taxon>Bacteria</taxon>
        <taxon>Pseudomonadati</taxon>
        <taxon>Thermodesulfobacteriota</taxon>
        <taxon>Desulfovibrionia</taxon>
        <taxon>Desulfovibrionales</taxon>
        <taxon>Desulfovibrionaceae</taxon>
        <taxon>Megalodesulfovibrio</taxon>
    </lineage>
</organism>
<dbReference type="Pfam" id="PF01966">
    <property type="entry name" value="HD"/>
    <property type="match status" value="1"/>
</dbReference>
<evidence type="ECO:0000313" key="3">
    <source>
        <dbReference type="EMBL" id="AGW13948.1"/>
    </source>
</evidence>
<name>T2GCB9_MEGG1</name>
<protein>
    <submittedName>
        <fullName evidence="3">Putative metal dependent phosphohydrolase</fullName>
    </submittedName>
</protein>
<dbReference type="eggNOG" id="COG3481">
    <property type="taxonomic scope" value="Bacteria"/>
</dbReference>
<keyword evidence="1 3" id="KW-0378">Hydrolase</keyword>
<feature type="domain" description="HD" evidence="2">
    <location>
        <begin position="200"/>
        <end position="319"/>
    </location>
</feature>
<dbReference type="CDD" id="cd00077">
    <property type="entry name" value="HDc"/>
    <property type="match status" value="1"/>
</dbReference>
<accession>T2GCB9</accession>
<dbReference type="InterPro" id="IPR006674">
    <property type="entry name" value="HD_domain"/>
</dbReference>
<sequence length="382" mass="43056">MEMIKEQALVKSAVPASHRKDQFVAELVGGQQVADVFVLAQASRRQARNGPFWSLTLQDATGQLEAKLWSPQAQDYHDLRAGQIMHVTGRTQMYQDKVQLSVEALRPVLSPETRPQEPEAEETPWPQPLYTRVELADLVPISAVPPETLLARLEDLLREHILYPPWRRFVFKVLGDPEIRGRLLVATGAKSMHHAYVGGLLEHTLGVVQLCAHFCRQYPRLDKDVLLAAAAFHDIGKAWELVSLPACDYTTEGRLLGHIQLGLQMLEPYLQKMKVDADLVLHFKHIVISHHGEYEYGSPKRPKTAEAFALHFADNLDAKMNQVERATSTETEEEPGWPVWSEYQRGLDRFLCRPRPTPGQAGEDCRPTASAKEDQCSLLLKG</sequence>
<dbReference type="NCBIfam" id="TIGR00277">
    <property type="entry name" value="HDIG"/>
    <property type="match status" value="1"/>
</dbReference>
<dbReference type="Gene3D" id="2.40.50.140">
    <property type="entry name" value="Nucleic acid-binding proteins"/>
    <property type="match status" value="1"/>
</dbReference>
<dbReference type="STRING" id="1121448.DGI_2190"/>
<dbReference type="GO" id="GO:0016787">
    <property type="term" value="F:hydrolase activity"/>
    <property type="evidence" value="ECO:0007669"/>
    <property type="project" value="UniProtKB-KW"/>
</dbReference>
<dbReference type="SMART" id="SM00471">
    <property type="entry name" value="HDc"/>
    <property type="match status" value="1"/>
</dbReference>
<reference evidence="3 4" key="1">
    <citation type="journal article" date="2013" name="J. Bacteriol.">
        <title>Roles of HynAB and Ech, the only two hydrogenases found in the model sulfate reducer Desulfovibrio gigas.</title>
        <authorList>
            <person name="Morais-Silva F.O."/>
            <person name="Santos C.I."/>
            <person name="Rodrigues R."/>
            <person name="Pereira I.A."/>
            <person name="Rodrigues-Pousada C."/>
        </authorList>
    </citation>
    <scope>NUCLEOTIDE SEQUENCE [LARGE SCALE GENOMIC DNA]</scope>
    <source>
        <strain evidence="4">ATCC 19364 / DSM 1382 / NCIMB 9332 / VKM B-1759</strain>
    </source>
</reference>
<keyword evidence="4" id="KW-1185">Reference proteome</keyword>
<dbReference type="InterPro" id="IPR004365">
    <property type="entry name" value="NA-bd_OB_tRNA"/>
</dbReference>
<dbReference type="Proteomes" id="UP000016587">
    <property type="component" value="Chromosome"/>
</dbReference>
<dbReference type="KEGG" id="dgg:DGI_2190"/>
<dbReference type="EMBL" id="CP006585">
    <property type="protein sequence ID" value="AGW13948.1"/>
    <property type="molecule type" value="Genomic_DNA"/>
</dbReference>
<proteinExistence type="predicted"/>
<dbReference type="GO" id="GO:0003676">
    <property type="term" value="F:nucleic acid binding"/>
    <property type="evidence" value="ECO:0007669"/>
    <property type="project" value="InterPro"/>
</dbReference>
<dbReference type="HOGENOM" id="CLU_056349_2_0_7"/>
<dbReference type="AlphaFoldDB" id="T2GCB9"/>
<evidence type="ECO:0000256" key="1">
    <source>
        <dbReference type="ARBA" id="ARBA00022801"/>
    </source>
</evidence>
<dbReference type="InterPro" id="IPR003607">
    <property type="entry name" value="HD/PDEase_dom"/>
</dbReference>
<dbReference type="Gene3D" id="1.10.3210.10">
    <property type="entry name" value="Hypothetical protein af1432"/>
    <property type="match status" value="1"/>
</dbReference>
<dbReference type="SUPFAM" id="SSF50249">
    <property type="entry name" value="Nucleic acid-binding proteins"/>
    <property type="match status" value="1"/>
</dbReference>
<dbReference type="PANTHER" id="PTHR37294:SF1">
    <property type="entry name" value="3'-5' EXORIBONUCLEASE YHAM"/>
    <property type="match status" value="1"/>
</dbReference>
<dbReference type="InterPro" id="IPR050798">
    <property type="entry name" value="YhaM_exoribonuc/phosphodiest"/>
</dbReference>
<dbReference type="Pfam" id="PF01336">
    <property type="entry name" value="tRNA_anti-codon"/>
    <property type="match status" value="1"/>
</dbReference>
<dbReference type="PANTHER" id="PTHR37294">
    <property type="entry name" value="3'-5' EXORIBONUCLEASE YHAM"/>
    <property type="match status" value="1"/>
</dbReference>
<reference evidence="4" key="2">
    <citation type="submission" date="2013-07" db="EMBL/GenBank/DDBJ databases">
        <authorList>
            <person name="Morais-Silva F.O."/>
            <person name="Rezende A.M."/>
            <person name="Pimentel C."/>
            <person name="Resende D.M."/>
            <person name="Santos C.I."/>
            <person name="Clemente C."/>
            <person name="de Oliveira L.M."/>
            <person name="da Silva S.M."/>
            <person name="Costa D.A."/>
            <person name="Varela-Raposo A."/>
            <person name="Horacio E.C.A."/>
            <person name="Matos M."/>
            <person name="Flores O."/>
            <person name="Ruiz J.C."/>
            <person name="Rodrigues-Pousada C."/>
        </authorList>
    </citation>
    <scope>NUCLEOTIDE SEQUENCE [LARGE SCALE GENOMIC DNA]</scope>
    <source>
        <strain evidence="4">ATCC 19364 / DSM 1382 / NCIMB 9332 / VKM B-1759</strain>
    </source>
</reference>
<evidence type="ECO:0000259" key="2">
    <source>
        <dbReference type="PROSITE" id="PS51831"/>
    </source>
</evidence>
<dbReference type="PATRIC" id="fig|1121448.10.peg.2144"/>
<dbReference type="CDD" id="cd04492">
    <property type="entry name" value="YhaM_OBF_like"/>
    <property type="match status" value="1"/>
</dbReference>
<dbReference type="GO" id="GO:0031125">
    <property type="term" value="P:rRNA 3'-end processing"/>
    <property type="evidence" value="ECO:0007669"/>
    <property type="project" value="TreeGrafter"/>
</dbReference>
<evidence type="ECO:0000313" key="4">
    <source>
        <dbReference type="Proteomes" id="UP000016587"/>
    </source>
</evidence>
<dbReference type="InterPro" id="IPR012340">
    <property type="entry name" value="NA-bd_OB-fold"/>
</dbReference>
<dbReference type="SUPFAM" id="SSF109604">
    <property type="entry name" value="HD-domain/PDEase-like"/>
    <property type="match status" value="1"/>
</dbReference>